<reference evidence="1 2" key="1">
    <citation type="submission" date="2018-06" db="EMBL/GenBank/DDBJ databases">
        <authorList>
            <consortium name="Pathogen Informatics"/>
            <person name="Doyle S."/>
        </authorList>
    </citation>
    <scope>NUCLEOTIDE SEQUENCE [LARGE SCALE GENOMIC DNA]</scope>
    <source>
        <strain evidence="1 2">NCTC10252</strain>
    </source>
</reference>
<protein>
    <submittedName>
        <fullName evidence="1">Uncharacterized protein</fullName>
    </submittedName>
</protein>
<gene>
    <name evidence="1" type="ORF">NCTC10252_01916</name>
</gene>
<dbReference type="Proteomes" id="UP000254597">
    <property type="component" value="Unassembled WGS sequence"/>
</dbReference>
<evidence type="ECO:0000313" key="1">
    <source>
        <dbReference type="EMBL" id="SUF56687.1"/>
    </source>
</evidence>
<dbReference type="AlphaFoldDB" id="A0A379QJV8"/>
<evidence type="ECO:0000313" key="2">
    <source>
        <dbReference type="Proteomes" id="UP000254597"/>
    </source>
</evidence>
<name>A0A379QJV8_SALER</name>
<accession>A0A379QJV8</accession>
<dbReference type="EMBL" id="UGWP01000004">
    <property type="protein sequence ID" value="SUF56687.1"/>
    <property type="molecule type" value="Genomic_DNA"/>
</dbReference>
<organism evidence="1 2">
    <name type="scientific">Salmonella enterica</name>
    <name type="common">Salmonella choleraesuis</name>
    <dbReference type="NCBI Taxonomy" id="28901"/>
    <lineage>
        <taxon>Bacteria</taxon>
        <taxon>Pseudomonadati</taxon>
        <taxon>Pseudomonadota</taxon>
        <taxon>Gammaproteobacteria</taxon>
        <taxon>Enterobacterales</taxon>
        <taxon>Enterobacteriaceae</taxon>
        <taxon>Salmonella</taxon>
    </lineage>
</organism>
<proteinExistence type="predicted"/>
<sequence>MSQKNIDRFDEIAGRVFADLYSTFPQPRLLKLVEYVKEEPPQPNFIDNWAKREAGCNFAADTVAWLKEAGFITAGKRTDNGIPNAILTPKGLECLKLTPNSLTASAGKQLSEAAKNGSIELLKGITNQVLSVGVAIACHKIGLS</sequence>